<feature type="transmembrane region" description="Helical" evidence="15">
    <location>
        <begin position="249"/>
        <end position="267"/>
    </location>
</feature>
<dbReference type="SFLD" id="SFLDG00002">
    <property type="entry name" value="C1.7:_P-type_atpase_like"/>
    <property type="match status" value="1"/>
</dbReference>
<evidence type="ECO:0000256" key="7">
    <source>
        <dbReference type="ARBA" id="ARBA00022723"/>
    </source>
</evidence>
<dbReference type="Gene3D" id="3.40.1110.10">
    <property type="entry name" value="Calcium-transporting ATPase, cytoplasmic domain N"/>
    <property type="match status" value="1"/>
</dbReference>
<evidence type="ECO:0000256" key="4">
    <source>
        <dbReference type="ARBA" id="ARBA00022475"/>
    </source>
</evidence>
<feature type="transmembrane region" description="Helical" evidence="15">
    <location>
        <begin position="279"/>
        <end position="303"/>
    </location>
</feature>
<dbReference type="InterPro" id="IPR023214">
    <property type="entry name" value="HAD_sf"/>
</dbReference>
<feature type="transmembrane region" description="Helical" evidence="15">
    <location>
        <begin position="667"/>
        <end position="687"/>
    </location>
</feature>
<dbReference type="InterPro" id="IPR059000">
    <property type="entry name" value="ATPase_P-type_domA"/>
</dbReference>
<comment type="similarity">
    <text evidence="2">Belongs to the cation transport ATPase (P-type) (TC 3.A.3) family. Type IIA subfamily.</text>
</comment>
<dbReference type="Gene3D" id="1.20.1110.10">
    <property type="entry name" value="Calcium-transporting ATPase, transmembrane domain"/>
    <property type="match status" value="1"/>
</dbReference>
<keyword evidence="4" id="KW-1003">Cell membrane</keyword>
<keyword evidence="10" id="KW-0067">ATP-binding</keyword>
<accession>A0A9D1NGB8</accession>
<sequence length="852" mass="92178">MWYNGSKEAVLERLGTGVRAGLTQGEVLQRQQRYGRNELAHKKEDSLLVRFLAQFQDYMVIILLIAAAISFAVSLFNGEADFFDLIIILAIVVLNAMIGVFQESKAQKALEALQKMSAPTVTVLRGGEKQTMNADELVIGDIIYLETGDLVPADARLIEAVSLTCDEAALTGESMAVEKDAAFCAEGEINIADAKNMVFSSCTVMSGHAVAVVVETGMNTQVGKIAKMIIESEAPQTPLQEKLARTGKTLGLMALIICGIIFLMGLVRRLPIFDMFMTSISLAVAAIPEGLPAIVTIMLALGVQRMVKKNAIIRKLPAVETLGSASVICSDKTGTLTQNKMSVTKVYGNRSLALDLGALCNNDADPTERAILDAAKLDGCEIDLLQKRYLRVREVPFDSKKKFMATIHKTERGFRAIVKGAPDVVLGMCELSNMAREEVEKANLEMARSALRVLAVAYKDVSSAECEVERGLTFVGLVGIIDPPRPEAKEAVAVCRRAGIKPVMITGDHIETAKAIAAQIGIYRGGDKAMTGAELNAVSDDELSMMIGDYSVFARVTPEHKVRIVNAFERRGEVVAMTGDGVNDAPALKAADIGCAMGQSGTDVCKGAADMILCDDNFSTIVSAVKEGRVIFANIKKAVHFLLSSNMGEIVTIFFAILIGWQTPLAAIHLLWVNFITDSLPAIALGFEKPDNDIMERKPINRRKGLFADGLGMTIFLEGVMIGTLALIAFSFGTHIYGDVTVAQTMAFCVLCLSQLVHAFNMRSGESLFKIGFFSNKVMNLAFGACVALQLAVICILPLSKVFKVVPLSGTQWLLVGLLSLAPLVIIELEKFLQKKLSALQSKPKRKFLFEK</sequence>
<dbReference type="EC" id="7.2.2.10" evidence="3"/>
<dbReference type="InterPro" id="IPR036412">
    <property type="entry name" value="HAD-like_sf"/>
</dbReference>
<dbReference type="GO" id="GO:0046872">
    <property type="term" value="F:metal ion binding"/>
    <property type="evidence" value="ECO:0007669"/>
    <property type="project" value="UniProtKB-KW"/>
</dbReference>
<feature type="transmembrane region" description="Helical" evidence="15">
    <location>
        <begin position="811"/>
        <end position="829"/>
    </location>
</feature>
<dbReference type="SMART" id="SM00831">
    <property type="entry name" value="Cation_ATPase_N"/>
    <property type="match status" value="1"/>
</dbReference>
<feature type="domain" description="Cation-transporting P-type ATPase N-terminal" evidence="16">
    <location>
        <begin position="1"/>
        <end position="75"/>
    </location>
</feature>
<evidence type="ECO:0000256" key="3">
    <source>
        <dbReference type="ARBA" id="ARBA00012790"/>
    </source>
</evidence>
<dbReference type="Pfam" id="PF13246">
    <property type="entry name" value="Cation_ATPase"/>
    <property type="match status" value="1"/>
</dbReference>
<evidence type="ECO:0000256" key="12">
    <source>
        <dbReference type="ARBA" id="ARBA00022989"/>
    </source>
</evidence>
<dbReference type="Pfam" id="PF00690">
    <property type="entry name" value="Cation_ATPase_N"/>
    <property type="match status" value="1"/>
</dbReference>
<keyword evidence="5" id="KW-0109">Calcium transport</keyword>
<feature type="transmembrane region" description="Helical" evidence="15">
    <location>
        <begin position="707"/>
        <end position="730"/>
    </location>
</feature>
<dbReference type="InterPro" id="IPR001757">
    <property type="entry name" value="P_typ_ATPase"/>
</dbReference>
<evidence type="ECO:0000256" key="6">
    <source>
        <dbReference type="ARBA" id="ARBA00022692"/>
    </source>
</evidence>
<dbReference type="InterPro" id="IPR023299">
    <property type="entry name" value="ATPase_P-typ_cyto_dom_N"/>
</dbReference>
<keyword evidence="7" id="KW-0479">Metal-binding</keyword>
<comment type="catalytic activity">
    <reaction evidence="14">
        <text>Ca(2+)(in) + ATP + H2O = Ca(2+)(out) + ADP + phosphate + H(+)</text>
        <dbReference type="Rhea" id="RHEA:18105"/>
        <dbReference type="ChEBI" id="CHEBI:15377"/>
        <dbReference type="ChEBI" id="CHEBI:15378"/>
        <dbReference type="ChEBI" id="CHEBI:29108"/>
        <dbReference type="ChEBI" id="CHEBI:30616"/>
        <dbReference type="ChEBI" id="CHEBI:43474"/>
        <dbReference type="ChEBI" id="CHEBI:456216"/>
        <dbReference type="EC" id="7.2.2.10"/>
    </reaction>
</comment>
<keyword evidence="13 15" id="KW-0472">Membrane</keyword>
<dbReference type="FunFam" id="3.40.50.1000:FF:000001">
    <property type="entry name" value="Phospholipid-transporting ATPase IC"/>
    <property type="match status" value="1"/>
</dbReference>
<dbReference type="EMBL" id="DVOF01000108">
    <property type="protein sequence ID" value="HIV02639.1"/>
    <property type="molecule type" value="Genomic_DNA"/>
</dbReference>
<evidence type="ECO:0000313" key="17">
    <source>
        <dbReference type="EMBL" id="HIV02639.1"/>
    </source>
</evidence>
<feature type="transmembrane region" description="Helical" evidence="15">
    <location>
        <begin position="639"/>
        <end position="661"/>
    </location>
</feature>
<dbReference type="SFLD" id="SFLDF00027">
    <property type="entry name" value="p-type_atpase"/>
    <property type="match status" value="1"/>
</dbReference>
<dbReference type="SUPFAM" id="SSF56784">
    <property type="entry name" value="HAD-like"/>
    <property type="match status" value="1"/>
</dbReference>
<keyword evidence="6 15" id="KW-0812">Transmembrane</keyword>
<evidence type="ECO:0000313" key="18">
    <source>
        <dbReference type="Proteomes" id="UP000886743"/>
    </source>
</evidence>
<keyword evidence="5" id="KW-0406">Ion transport</keyword>
<feature type="transmembrane region" description="Helical" evidence="15">
    <location>
        <begin position="58"/>
        <end position="76"/>
    </location>
</feature>
<reference evidence="17" key="1">
    <citation type="submission" date="2020-10" db="EMBL/GenBank/DDBJ databases">
        <authorList>
            <person name="Gilroy R."/>
        </authorList>
    </citation>
    <scope>NUCLEOTIDE SEQUENCE</scope>
    <source>
        <strain evidence="17">4920</strain>
    </source>
</reference>
<keyword evidence="8" id="KW-0547">Nucleotide-binding</keyword>
<evidence type="ECO:0000256" key="9">
    <source>
        <dbReference type="ARBA" id="ARBA00022837"/>
    </source>
</evidence>
<dbReference type="Proteomes" id="UP000886743">
    <property type="component" value="Unassembled WGS sequence"/>
</dbReference>
<dbReference type="Gene3D" id="3.40.50.1000">
    <property type="entry name" value="HAD superfamily/HAD-like"/>
    <property type="match status" value="1"/>
</dbReference>
<protein>
    <recommendedName>
        <fullName evidence="3">P-type Ca(2+) transporter</fullName>
        <ecNumber evidence="3">7.2.2.10</ecNumber>
    </recommendedName>
</protein>
<evidence type="ECO:0000256" key="5">
    <source>
        <dbReference type="ARBA" id="ARBA00022568"/>
    </source>
</evidence>
<keyword evidence="5" id="KW-0813">Transport</keyword>
<evidence type="ECO:0000256" key="2">
    <source>
        <dbReference type="ARBA" id="ARBA00005675"/>
    </source>
</evidence>
<dbReference type="InterPro" id="IPR004014">
    <property type="entry name" value="ATPase_P-typ_cation-transptr_N"/>
</dbReference>
<dbReference type="NCBIfam" id="TIGR01494">
    <property type="entry name" value="ATPase_P-type"/>
    <property type="match status" value="2"/>
</dbReference>
<dbReference type="GO" id="GO:0005388">
    <property type="term" value="F:P-type calcium transporter activity"/>
    <property type="evidence" value="ECO:0007669"/>
    <property type="project" value="UniProtKB-EC"/>
</dbReference>
<dbReference type="PROSITE" id="PS00154">
    <property type="entry name" value="ATPASE_E1_E2"/>
    <property type="match status" value="1"/>
</dbReference>
<dbReference type="NCBIfam" id="TIGR01517">
    <property type="entry name" value="ATPase-IIB_Ca"/>
    <property type="match status" value="1"/>
</dbReference>
<dbReference type="SUPFAM" id="SSF81653">
    <property type="entry name" value="Calcium ATPase, transduction domain A"/>
    <property type="match status" value="1"/>
</dbReference>
<dbReference type="PANTHER" id="PTHR42861">
    <property type="entry name" value="CALCIUM-TRANSPORTING ATPASE"/>
    <property type="match status" value="1"/>
</dbReference>
<dbReference type="Gene3D" id="2.70.150.10">
    <property type="entry name" value="Calcium-transporting ATPase, cytoplasmic transduction domain A"/>
    <property type="match status" value="1"/>
</dbReference>
<reference evidence="17" key="2">
    <citation type="journal article" date="2021" name="PeerJ">
        <title>Extensive microbial diversity within the chicken gut microbiome revealed by metagenomics and culture.</title>
        <authorList>
            <person name="Gilroy R."/>
            <person name="Ravi A."/>
            <person name="Getino M."/>
            <person name="Pursley I."/>
            <person name="Horton D.L."/>
            <person name="Alikhan N.F."/>
            <person name="Baker D."/>
            <person name="Gharbi K."/>
            <person name="Hall N."/>
            <person name="Watson M."/>
            <person name="Adriaenssens E.M."/>
            <person name="Foster-Nyarko E."/>
            <person name="Jarju S."/>
            <person name="Secka A."/>
            <person name="Antonio M."/>
            <person name="Oren A."/>
            <person name="Chaudhuri R.R."/>
            <person name="La Ragione R."/>
            <person name="Hildebrand F."/>
            <person name="Pallen M.J."/>
        </authorList>
    </citation>
    <scope>NUCLEOTIDE SEQUENCE</scope>
    <source>
        <strain evidence="17">4920</strain>
    </source>
</reference>
<dbReference type="InterPro" id="IPR006068">
    <property type="entry name" value="ATPase_P-typ_cation-transptr_C"/>
</dbReference>
<evidence type="ECO:0000256" key="15">
    <source>
        <dbReference type="SAM" id="Phobius"/>
    </source>
</evidence>
<dbReference type="InterPro" id="IPR044492">
    <property type="entry name" value="P_typ_ATPase_HD_dom"/>
</dbReference>
<dbReference type="SUPFAM" id="SSF81665">
    <property type="entry name" value="Calcium ATPase, transmembrane domain M"/>
    <property type="match status" value="1"/>
</dbReference>
<evidence type="ECO:0000256" key="1">
    <source>
        <dbReference type="ARBA" id="ARBA00004651"/>
    </source>
</evidence>
<comment type="caution">
    <text evidence="17">The sequence shown here is derived from an EMBL/GenBank/DDBJ whole genome shotgun (WGS) entry which is preliminary data.</text>
</comment>
<dbReference type="InterPro" id="IPR008250">
    <property type="entry name" value="ATPase_P-typ_transduc_dom_A_sf"/>
</dbReference>
<evidence type="ECO:0000256" key="13">
    <source>
        <dbReference type="ARBA" id="ARBA00023136"/>
    </source>
</evidence>
<dbReference type="GO" id="GO:0005524">
    <property type="term" value="F:ATP binding"/>
    <property type="evidence" value="ECO:0007669"/>
    <property type="project" value="UniProtKB-KW"/>
</dbReference>
<dbReference type="InterPro" id="IPR018303">
    <property type="entry name" value="ATPase_P-typ_P_site"/>
</dbReference>
<dbReference type="FunFam" id="2.70.150.10:FF:000016">
    <property type="entry name" value="Calcium-transporting P-type ATPase putative"/>
    <property type="match status" value="1"/>
</dbReference>
<dbReference type="PRINTS" id="PR00120">
    <property type="entry name" value="HATPASE"/>
</dbReference>
<dbReference type="GO" id="GO:0016887">
    <property type="term" value="F:ATP hydrolysis activity"/>
    <property type="evidence" value="ECO:0007669"/>
    <property type="project" value="InterPro"/>
</dbReference>
<feature type="transmembrane region" description="Helical" evidence="15">
    <location>
        <begin position="778"/>
        <end position="799"/>
    </location>
</feature>
<dbReference type="Pfam" id="PF00689">
    <property type="entry name" value="Cation_ATPase_C"/>
    <property type="match status" value="1"/>
</dbReference>
<comment type="subcellular location">
    <subcellularLocation>
        <location evidence="1">Cell membrane</location>
        <topology evidence="1">Multi-pass membrane protein</topology>
    </subcellularLocation>
</comment>
<evidence type="ECO:0000259" key="16">
    <source>
        <dbReference type="SMART" id="SM00831"/>
    </source>
</evidence>
<dbReference type="AlphaFoldDB" id="A0A9D1NGB8"/>
<dbReference type="GO" id="GO:0140352">
    <property type="term" value="P:export from cell"/>
    <property type="evidence" value="ECO:0007669"/>
    <property type="project" value="UniProtKB-ARBA"/>
</dbReference>
<dbReference type="InterPro" id="IPR023298">
    <property type="entry name" value="ATPase_P-typ_TM_dom_sf"/>
</dbReference>
<dbReference type="InterPro" id="IPR006408">
    <property type="entry name" value="P-type_ATPase_IIB"/>
</dbReference>
<evidence type="ECO:0000256" key="14">
    <source>
        <dbReference type="ARBA" id="ARBA00048694"/>
    </source>
</evidence>
<feature type="transmembrane region" description="Helical" evidence="15">
    <location>
        <begin position="736"/>
        <end position="757"/>
    </location>
</feature>
<dbReference type="PRINTS" id="PR00119">
    <property type="entry name" value="CATATPASE"/>
</dbReference>
<dbReference type="Pfam" id="PF00122">
    <property type="entry name" value="E1-E2_ATPase"/>
    <property type="match status" value="1"/>
</dbReference>
<evidence type="ECO:0000256" key="8">
    <source>
        <dbReference type="ARBA" id="ARBA00022741"/>
    </source>
</evidence>
<evidence type="ECO:0000256" key="10">
    <source>
        <dbReference type="ARBA" id="ARBA00022840"/>
    </source>
</evidence>
<proteinExistence type="inferred from homology"/>
<keyword evidence="11" id="KW-1278">Translocase</keyword>
<gene>
    <name evidence="17" type="ORF">IAC74_03625</name>
</gene>
<feature type="transmembrane region" description="Helical" evidence="15">
    <location>
        <begin position="82"/>
        <end position="101"/>
    </location>
</feature>
<dbReference type="CDD" id="cd02089">
    <property type="entry name" value="P-type_ATPase_Ca_prok"/>
    <property type="match status" value="1"/>
</dbReference>
<keyword evidence="12 15" id="KW-1133">Transmembrane helix</keyword>
<dbReference type="FunFam" id="3.40.50.1000:FF:000028">
    <property type="entry name" value="Calcium-transporting P-type ATPase, putative"/>
    <property type="match status" value="1"/>
</dbReference>
<organism evidence="17 18">
    <name type="scientific">Candidatus Aphodoplasma excrementigallinarum</name>
    <dbReference type="NCBI Taxonomy" id="2840673"/>
    <lineage>
        <taxon>Bacteria</taxon>
        <taxon>Bacillati</taxon>
        <taxon>Bacillota</taxon>
        <taxon>Clostridia</taxon>
        <taxon>Eubacteriales</taxon>
        <taxon>Candidatus Aphodoplasma</taxon>
    </lineage>
</organism>
<evidence type="ECO:0000256" key="11">
    <source>
        <dbReference type="ARBA" id="ARBA00022967"/>
    </source>
</evidence>
<name>A0A9D1NGB8_9FIRM</name>
<dbReference type="GO" id="GO:0005886">
    <property type="term" value="C:plasma membrane"/>
    <property type="evidence" value="ECO:0007669"/>
    <property type="project" value="UniProtKB-SubCell"/>
</dbReference>
<keyword evidence="9" id="KW-0106">Calcium</keyword>
<dbReference type="SFLD" id="SFLDS00003">
    <property type="entry name" value="Haloacid_Dehalogenase"/>
    <property type="match status" value="1"/>
</dbReference>